<protein>
    <submittedName>
        <fullName evidence="1">Uncharacterized protein</fullName>
    </submittedName>
</protein>
<keyword evidence="2" id="KW-1185">Reference proteome</keyword>
<dbReference type="Proteomes" id="UP000886998">
    <property type="component" value="Unassembled WGS sequence"/>
</dbReference>
<gene>
    <name evidence="1" type="ORF">TNIN_92451</name>
</gene>
<evidence type="ECO:0000313" key="2">
    <source>
        <dbReference type="Proteomes" id="UP000886998"/>
    </source>
</evidence>
<dbReference type="EMBL" id="BMAV01003336">
    <property type="protein sequence ID" value="GFY42835.1"/>
    <property type="molecule type" value="Genomic_DNA"/>
</dbReference>
<evidence type="ECO:0000313" key="1">
    <source>
        <dbReference type="EMBL" id="GFY42835.1"/>
    </source>
</evidence>
<accession>A0A8X6WY28</accession>
<reference evidence="1" key="1">
    <citation type="submission" date="2020-08" db="EMBL/GenBank/DDBJ databases">
        <title>Multicomponent nature underlies the extraordinary mechanical properties of spider dragline silk.</title>
        <authorList>
            <person name="Kono N."/>
            <person name="Nakamura H."/>
            <person name="Mori M."/>
            <person name="Yoshida Y."/>
            <person name="Ohtoshi R."/>
            <person name="Malay A.D."/>
            <person name="Moran D.A.P."/>
            <person name="Tomita M."/>
            <person name="Numata K."/>
            <person name="Arakawa K."/>
        </authorList>
    </citation>
    <scope>NUCLEOTIDE SEQUENCE</scope>
</reference>
<comment type="caution">
    <text evidence="1">The sequence shown here is derived from an EMBL/GenBank/DDBJ whole genome shotgun (WGS) entry which is preliminary data.</text>
</comment>
<sequence length="104" mass="12023">MEKKGYALLLYFSVLFVGTFYVAALADNNYCDIPRNKIPEIGLKCVFKCVNSWYFYTVNEHAKVHCSNSGWYVLGHSFANHRPYVKVDDCSEQRLRLFSANVKV</sequence>
<organism evidence="1 2">
    <name type="scientific">Trichonephila inaurata madagascariensis</name>
    <dbReference type="NCBI Taxonomy" id="2747483"/>
    <lineage>
        <taxon>Eukaryota</taxon>
        <taxon>Metazoa</taxon>
        <taxon>Ecdysozoa</taxon>
        <taxon>Arthropoda</taxon>
        <taxon>Chelicerata</taxon>
        <taxon>Arachnida</taxon>
        <taxon>Araneae</taxon>
        <taxon>Araneomorphae</taxon>
        <taxon>Entelegynae</taxon>
        <taxon>Araneoidea</taxon>
        <taxon>Nephilidae</taxon>
        <taxon>Trichonephila</taxon>
        <taxon>Trichonephila inaurata</taxon>
    </lineage>
</organism>
<name>A0A8X6WY28_9ARAC</name>
<dbReference type="AlphaFoldDB" id="A0A8X6WY28"/>
<proteinExistence type="predicted"/>